<organism evidence="2 3">
    <name type="scientific">Phocoenobacter uteri</name>
    <dbReference type="NCBI Taxonomy" id="146806"/>
    <lineage>
        <taxon>Bacteria</taxon>
        <taxon>Pseudomonadati</taxon>
        <taxon>Pseudomonadota</taxon>
        <taxon>Gammaproteobacteria</taxon>
        <taxon>Pasteurellales</taxon>
        <taxon>Pasteurellaceae</taxon>
        <taxon>Phocoenobacter</taxon>
    </lineage>
</organism>
<proteinExistence type="predicted"/>
<sequence length="66" mass="7313">MKNKVIEKAIDMCGSQKKLALACGVTQATVSYWLRGMGISSQYLLKIEKATNKAITVEEIIKSLHE</sequence>
<dbReference type="PROSITE" id="PS50943">
    <property type="entry name" value="HTH_CROC1"/>
    <property type="match status" value="1"/>
</dbReference>
<dbReference type="Proteomes" id="UP000255417">
    <property type="component" value="Unassembled WGS sequence"/>
</dbReference>
<keyword evidence="3" id="KW-1185">Reference proteome</keyword>
<dbReference type="InterPro" id="IPR001387">
    <property type="entry name" value="Cro/C1-type_HTH"/>
</dbReference>
<protein>
    <submittedName>
        <fullName evidence="2">Uncharacterized protein conserved in bacteria, prophage-related</fullName>
    </submittedName>
</protein>
<name>A0A379CB81_9PAST</name>
<evidence type="ECO:0000313" key="3">
    <source>
        <dbReference type="Proteomes" id="UP000255417"/>
    </source>
</evidence>
<dbReference type="AlphaFoldDB" id="A0A379CB81"/>
<dbReference type="RefSeq" id="WP_115315485.1">
    <property type="nucleotide sequence ID" value="NZ_LWIF01000001.1"/>
</dbReference>
<gene>
    <name evidence="2" type="ORF">NCTC12872_00956</name>
</gene>
<dbReference type="Pfam" id="PF15943">
    <property type="entry name" value="YdaS_toxin"/>
    <property type="match status" value="1"/>
</dbReference>
<feature type="domain" description="HTH cro/C1-type" evidence="1">
    <location>
        <begin position="15"/>
        <end position="60"/>
    </location>
</feature>
<dbReference type="OrthoDB" id="5682908at2"/>
<accession>A0A379CB81</accession>
<dbReference type="SUPFAM" id="SSF47413">
    <property type="entry name" value="lambda repressor-like DNA-binding domains"/>
    <property type="match status" value="1"/>
</dbReference>
<dbReference type="GO" id="GO:0003677">
    <property type="term" value="F:DNA binding"/>
    <property type="evidence" value="ECO:0007669"/>
    <property type="project" value="InterPro"/>
</dbReference>
<dbReference type="Gene3D" id="1.10.260.40">
    <property type="entry name" value="lambda repressor-like DNA-binding domains"/>
    <property type="match status" value="1"/>
</dbReference>
<dbReference type="EMBL" id="UGTA01000001">
    <property type="protein sequence ID" value="SUB58985.1"/>
    <property type="molecule type" value="Genomic_DNA"/>
</dbReference>
<dbReference type="InterPro" id="IPR010982">
    <property type="entry name" value="Lambda_DNA-bd_dom_sf"/>
</dbReference>
<evidence type="ECO:0000313" key="2">
    <source>
        <dbReference type="EMBL" id="SUB58985.1"/>
    </source>
</evidence>
<dbReference type="InterPro" id="IPR031856">
    <property type="entry name" value="YdaS_toxin-like"/>
</dbReference>
<evidence type="ECO:0000259" key="1">
    <source>
        <dbReference type="PROSITE" id="PS50943"/>
    </source>
</evidence>
<reference evidence="2 3" key="1">
    <citation type="submission" date="2018-06" db="EMBL/GenBank/DDBJ databases">
        <authorList>
            <consortium name="Pathogen Informatics"/>
            <person name="Doyle S."/>
        </authorList>
    </citation>
    <scope>NUCLEOTIDE SEQUENCE [LARGE SCALE GENOMIC DNA]</scope>
    <source>
        <strain evidence="2 3">NCTC12872</strain>
    </source>
</reference>
<dbReference type="CDD" id="cd00093">
    <property type="entry name" value="HTH_XRE"/>
    <property type="match status" value="1"/>
</dbReference>